<gene>
    <name evidence="1" type="ORF">GWR21_03960</name>
</gene>
<accession>A0A6B9Z9Q3</accession>
<reference evidence="1 2" key="1">
    <citation type="submission" date="2020-01" db="EMBL/GenBank/DDBJ databases">
        <title>Complete genome sequence of Chitinophaga sp. H33E-04 isolated from quinoa roots.</title>
        <authorList>
            <person name="Weon H.-Y."/>
            <person name="Lee S.A."/>
        </authorList>
    </citation>
    <scope>NUCLEOTIDE SEQUENCE [LARGE SCALE GENOMIC DNA]</scope>
    <source>
        <strain evidence="1 2">H33E-04</strain>
    </source>
</reference>
<dbReference type="EMBL" id="CP048113">
    <property type="protein sequence ID" value="QHS58787.1"/>
    <property type="molecule type" value="Genomic_DNA"/>
</dbReference>
<organism evidence="1 2">
    <name type="scientific">Chitinophaga agri</name>
    <dbReference type="NCBI Taxonomy" id="2703787"/>
    <lineage>
        <taxon>Bacteria</taxon>
        <taxon>Pseudomonadati</taxon>
        <taxon>Bacteroidota</taxon>
        <taxon>Chitinophagia</taxon>
        <taxon>Chitinophagales</taxon>
        <taxon>Chitinophagaceae</taxon>
        <taxon>Chitinophaga</taxon>
    </lineage>
</organism>
<dbReference type="RefSeq" id="WP_162330490.1">
    <property type="nucleotide sequence ID" value="NZ_CP048113.1"/>
</dbReference>
<evidence type="ECO:0000313" key="2">
    <source>
        <dbReference type="Proteomes" id="UP000476411"/>
    </source>
</evidence>
<evidence type="ECO:0000313" key="1">
    <source>
        <dbReference type="EMBL" id="QHS58787.1"/>
    </source>
</evidence>
<sequence length="84" mass="9531">MNITNILNYMNTDKERVWYPLAELASKAEADPLEVMKALNASPQVVRSARLSKEGDQLFASKEDFSRSEPLMNQIIGAFKNRID</sequence>
<protein>
    <submittedName>
        <fullName evidence="1">Uncharacterized protein</fullName>
    </submittedName>
</protein>
<dbReference type="KEGG" id="chih:GWR21_03960"/>
<keyword evidence="2" id="KW-1185">Reference proteome</keyword>
<dbReference type="Proteomes" id="UP000476411">
    <property type="component" value="Chromosome"/>
</dbReference>
<name>A0A6B9Z9Q3_9BACT</name>
<dbReference type="AlphaFoldDB" id="A0A6B9Z9Q3"/>
<proteinExistence type="predicted"/>